<proteinExistence type="predicted"/>
<keyword evidence="1" id="KW-1133">Transmembrane helix</keyword>
<feature type="transmembrane region" description="Helical" evidence="1">
    <location>
        <begin position="6"/>
        <end position="23"/>
    </location>
</feature>
<organism evidence="2 3">
    <name type="scientific">Paenibacillus flagellatus</name>
    <dbReference type="NCBI Taxonomy" id="2211139"/>
    <lineage>
        <taxon>Bacteria</taxon>
        <taxon>Bacillati</taxon>
        <taxon>Bacillota</taxon>
        <taxon>Bacilli</taxon>
        <taxon>Bacillales</taxon>
        <taxon>Paenibacillaceae</taxon>
        <taxon>Paenibacillus</taxon>
    </lineage>
</organism>
<dbReference type="AlphaFoldDB" id="A0A2V5KAP5"/>
<sequence length="59" mass="6374">MTDTGSIALFTILAFSLALILIMKKDTIPPQMRRMLALVAVVLVSCAFFLIVFSLIGTG</sequence>
<name>A0A2V5KAP5_9BACL</name>
<dbReference type="Proteomes" id="UP000247476">
    <property type="component" value="Unassembled WGS sequence"/>
</dbReference>
<reference evidence="2 3" key="1">
    <citation type="submission" date="2018-05" db="EMBL/GenBank/DDBJ databases">
        <title>Paenibacillus flagellatus sp. nov., isolated from selenium mineral soil.</title>
        <authorList>
            <person name="Dai X."/>
        </authorList>
    </citation>
    <scope>NUCLEOTIDE SEQUENCE [LARGE SCALE GENOMIC DNA]</scope>
    <source>
        <strain evidence="2 3">DXL2</strain>
    </source>
</reference>
<keyword evidence="1" id="KW-0812">Transmembrane</keyword>
<accession>A0A2V5KAP5</accession>
<feature type="transmembrane region" description="Helical" evidence="1">
    <location>
        <begin position="35"/>
        <end position="56"/>
    </location>
</feature>
<evidence type="ECO:0000313" key="2">
    <source>
        <dbReference type="EMBL" id="PYI56659.1"/>
    </source>
</evidence>
<evidence type="ECO:0000256" key="1">
    <source>
        <dbReference type="SAM" id="Phobius"/>
    </source>
</evidence>
<gene>
    <name evidence="2" type="ORF">DLM86_05265</name>
</gene>
<keyword evidence="3" id="KW-1185">Reference proteome</keyword>
<comment type="caution">
    <text evidence="2">The sequence shown here is derived from an EMBL/GenBank/DDBJ whole genome shotgun (WGS) entry which is preliminary data.</text>
</comment>
<protein>
    <recommendedName>
        <fullName evidence="4">Signal transduction histidine kinase</fullName>
    </recommendedName>
</protein>
<evidence type="ECO:0000313" key="3">
    <source>
        <dbReference type="Proteomes" id="UP000247476"/>
    </source>
</evidence>
<evidence type="ECO:0008006" key="4">
    <source>
        <dbReference type="Google" id="ProtNLM"/>
    </source>
</evidence>
<dbReference type="OrthoDB" id="2627968at2"/>
<dbReference type="EMBL" id="QJVJ01000002">
    <property type="protein sequence ID" value="PYI56659.1"/>
    <property type="molecule type" value="Genomic_DNA"/>
</dbReference>
<keyword evidence="1" id="KW-0472">Membrane</keyword>